<dbReference type="EMBL" id="BAAAIZ010000069">
    <property type="protein sequence ID" value="GAA1429698.1"/>
    <property type="molecule type" value="Genomic_DNA"/>
</dbReference>
<keyword evidence="11" id="KW-1185">Reference proteome</keyword>
<evidence type="ECO:0000256" key="7">
    <source>
        <dbReference type="ARBA" id="ARBA00023098"/>
    </source>
</evidence>
<evidence type="ECO:0000256" key="3">
    <source>
        <dbReference type="ARBA" id="ARBA00022723"/>
    </source>
</evidence>
<dbReference type="PANTHER" id="PTHR43616:SF5">
    <property type="entry name" value="GLYCEROL DEHYDROGENASE 1"/>
    <property type="match status" value="1"/>
</dbReference>
<evidence type="ECO:0000256" key="6">
    <source>
        <dbReference type="ARBA" id="ARBA00023027"/>
    </source>
</evidence>
<dbReference type="PIRSF" id="PIRSF000112">
    <property type="entry name" value="Glycerol_dehydrogenase"/>
    <property type="match status" value="1"/>
</dbReference>
<dbReference type="PANTHER" id="PTHR43616">
    <property type="entry name" value="GLYCEROL DEHYDROGENASE"/>
    <property type="match status" value="1"/>
</dbReference>
<evidence type="ECO:0000256" key="2">
    <source>
        <dbReference type="ARBA" id="ARBA00022516"/>
    </source>
</evidence>
<evidence type="ECO:0000256" key="5">
    <source>
        <dbReference type="ARBA" id="ARBA00023002"/>
    </source>
</evidence>
<evidence type="ECO:0000313" key="11">
    <source>
        <dbReference type="Proteomes" id="UP001500973"/>
    </source>
</evidence>
<keyword evidence="6" id="KW-0520">NAD</keyword>
<keyword evidence="5" id="KW-0560">Oxidoreductase</keyword>
<keyword evidence="2" id="KW-0444">Lipid biosynthesis</keyword>
<dbReference type="InterPro" id="IPR032837">
    <property type="entry name" value="G1PDH"/>
</dbReference>
<evidence type="ECO:0000313" key="10">
    <source>
        <dbReference type="EMBL" id="GAA1429698.1"/>
    </source>
</evidence>
<dbReference type="SUPFAM" id="SSF56796">
    <property type="entry name" value="Dehydroquinate synthase-like"/>
    <property type="match status" value="1"/>
</dbReference>
<name>A0ABP4JUD9_9ACTN</name>
<keyword evidence="3" id="KW-0479">Metal-binding</keyword>
<dbReference type="Gene3D" id="3.40.50.1970">
    <property type="match status" value="1"/>
</dbReference>
<keyword evidence="8" id="KW-0594">Phospholipid biosynthesis</keyword>
<protein>
    <submittedName>
        <fullName evidence="10">Iron-containing alcohol dehydrogenase family protein</fullName>
    </submittedName>
</protein>
<reference evidence="11" key="1">
    <citation type="journal article" date="2019" name="Int. J. Syst. Evol. Microbiol.">
        <title>The Global Catalogue of Microorganisms (GCM) 10K type strain sequencing project: providing services to taxonomists for standard genome sequencing and annotation.</title>
        <authorList>
            <consortium name="The Broad Institute Genomics Platform"/>
            <consortium name="The Broad Institute Genome Sequencing Center for Infectious Disease"/>
            <person name="Wu L."/>
            <person name="Ma J."/>
        </authorList>
    </citation>
    <scope>NUCLEOTIDE SEQUENCE [LARGE SCALE GENOMIC DNA]</scope>
    <source>
        <strain evidence="11">JCM 11756</strain>
    </source>
</reference>
<dbReference type="InterPro" id="IPR016205">
    <property type="entry name" value="Glycerol_DH"/>
</dbReference>
<keyword evidence="4" id="KW-0521">NADP</keyword>
<evidence type="ECO:0000256" key="9">
    <source>
        <dbReference type="ARBA" id="ARBA00023264"/>
    </source>
</evidence>
<dbReference type="Proteomes" id="UP001500973">
    <property type="component" value="Unassembled WGS sequence"/>
</dbReference>
<evidence type="ECO:0000256" key="4">
    <source>
        <dbReference type="ARBA" id="ARBA00022857"/>
    </source>
</evidence>
<comment type="caution">
    <text evidence="10">The sequence shown here is derived from an EMBL/GenBank/DDBJ whole genome shotgun (WGS) entry which is preliminary data.</text>
</comment>
<dbReference type="CDD" id="cd08174">
    <property type="entry name" value="G1PDH-like"/>
    <property type="match status" value="1"/>
</dbReference>
<gene>
    <name evidence="10" type="ORF">GCM10009601_45660</name>
</gene>
<dbReference type="Pfam" id="PF13685">
    <property type="entry name" value="Fe-ADH_2"/>
    <property type="match status" value="1"/>
</dbReference>
<sequence length="358" mass="37458">MPVLTRLIPSPVVVDIRPGALDDLAAVLADQRISQSGRLAVAISGGSGARLRERVAPSLPGATWFEVGGGTIDDAVRLADEMKSGRYDAVVGLGGGKVIDCAKYSAARIGLPMVAVATNLSHDGICSPVSILDNDAGRGSYGVPTPIALLIDLDVIREAPVRFVRSGIGDAISNISAVADWELSHRVHGEKVDGLAAAMARQAGEAVLRHPGSAGDDGFLTVLSEGLVMSGIAMSIAGHTRPSSGACHEISHALDLLYPRRAASHGEQVGLGAAFAMHLRGDQQGSRLMAETLRRHGLPVLAEEIGFSDEEFVRAVEFAPETRPGRYTILEHLELSPEQIKGAYADYRTSVADGAGPV</sequence>
<dbReference type="RefSeq" id="WP_344014969.1">
    <property type="nucleotide sequence ID" value="NZ_BAAAIZ010000069.1"/>
</dbReference>
<organism evidence="10 11">
    <name type="scientific">Streptomyces thermospinosisporus</name>
    <dbReference type="NCBI Taxonomy" id="161482"/>
    <lineage>
        <taxon>Bacteria</taxon>
        <taxon>Bacillati</taxon>
        <taxon>Actinomycetota</taxon>
        <taxon>Actinomycetes</taxon>
        <taxon>Kitasatosporales</taxon>
        <taxon>Streptomycetaceae</taxon>
        <taxon>Streptomyces</taxon>
    </lineage>
</organism>
<evidence type="ECO:0000256" key="1">
    <source>
        <dbReference type="ARBA" id="ARBA00022490"/>
    </source>
</evidence>
<keyword evidence="9" id="KW-1208">Phospholipid metabolism</keyword>
<proteinExistence type="predicted"/>
<accession>A0ABP4JUD9</accession>
<keyword evidence="1" id="KW-0963">Cytoplasm</keyword>
<evidence type="ECO:0000256" key="8">
    <source>
        <dbReference type="ARBA" id="ARBA00023209"/>
    </source>
</evidence>
<keyword evidence="7" id="KW-0443">Lipid metabolism</keyword>
<dbReference type="Gene3D" id="1.20.1090.10">
    <property type="entry name" value="Dehydroquinate synthase-like - alpha domain"/>
    <property type="match status" value="1"/>
</dbReference>